<comment type="caution">
    <text evidence="9">The sequence shown here is derived from an EMBL/GenBank/DDBJ whole genome shotgun (WGS) entry which is preliminary data.</text>
</comment>
<dbReference type="InterPro" id="IPR020622">
    <property type="entry name" value="Ala_racemase_pyridoxalP-BS"/>
</dbReference>
<keyword evidence="3 5" id="KW-0663">Pyridoxal phosphate</keyword>
<name>A0A1V1PEK5_9BACT</name>
<dbReference type="Pfam" id="PF00842">
    <property type="entry name" value="Ala_racemase_C"/>
    <property type="match status" value="1"/>
</dbReference>
<dbReference type="InterPro" id="IPR009006">
    <property type="entry name" value="Ala_racemase/Decarboxylase_C"/>
</dbReference>
<dbReference type="InterPro" id="IPR011079">
    <property type="entry name" value="Ala_racemase_C"/>
</dbReference>
<dbReference type="EMBL" id="ATBP01000079">
    <property type="protein sequence ID" value="ETR73218.1"/>
    <property type="molecule type" value="Genomic_DNA"/>
</dbReference>
<dbReference type="Gene3D" id="2.40.37.10">
    <property type="entry name" value="Lyase, Ornithine Decarboxylase, Chain A, domain 1"/>
    <property type="match status" value="1"/>
</dbReference>
<comment type="pathway">
    <text evidence="5">Amino-acid biosynthesis; D-alanine biosynthesis; D-alanine from L-alanine: step 1/1.</text>
</comment>
<feature type="modified residue" description="N6-(pyridoxal phosphate)lysine" evidence="5 6">
    <location>
        <position position="35"/>
    </location>
</feature>
<evidence type="ECO:0000256" key="1">
    <source>
        <dbReference type="ARBA" id="ARBA00000316"/>
    </source>
</evidence>
<evidence type="ECO:0000259" key="8">
    <source>
        <dbReference type="SMART" id="SM01005"/>
    </source>
</evidence>
<sequence>MNHNKVIINLQAIASNYRLLQDWAGNEVRLMAVIKSDAYGHGMLEVAKAVAQIGCQQFAVFDTSEGLLLRDNGFDQPTLILKGLDIQDMNQAIDQNLISVLYRKDMAQYLSNAALNQGKQAKVQIKVDTGMNRLGIFPNDLDAFMQAIQQMPGLQLNGFISHFSVADQPDNAYTNRQMKLFQEAIAPYAHLTNHIANSAGIINRKGLDYPIARAGIAIYGSSPDPQWISTEQLKPGMTFQSEVIYIKTVAAGETISYGRTFQTKKDSRVATIPVGYADGYNRQLSNKAFVLIHGQRAAVIGRVCMNLIMVDITEIENVHCGDPVILMGKQGNDCITADELAFYADTISYEIMCCLGTGNKRVYRTCSGEPYVHPPGNNPNQIYGT</sequence>
<dbReference type="PROSITE" id="PS00395">
    <property type="entry name" value="ALANINE_RACEMASE"/>
    <property type="match status" value="1"/>
</dbReference>
<dbReference type="SMART" id="SM01005">
    <property type="entry name" value="Ala_racemase_C"/>
    <property type="match status" value="1"/>
</dbReference>
<feature type="active site" description="Proton acceptor; specific for L-alanine" evidence="5">
    <location>
        <position position="257"/>
    </location>
</feature>
<dbReference type="InterPro" id="IPR029066">
    <property type="entry name" value="PLP-binding_barrel"/>
</dbReference>
<evidence type="ECO:0000256" key="5">
    <source>
        <dbReference type="HAMAP-Rule" id="MF_01201"/>
    </source>
</evidence>
<evidence type="ECO:0000256" key="4">
    <source>
        <dbReference type="ARBA" id="ARBA00023235"/>
    </source>
</evidence>
<dbReference type="Gene3D" id="3.20.20.10">
    <property type="entry name" value="Alanine racemase"/>
    <property type="match status" value="1"/>
</dbReference>
<dbReference type="Proteomes" id="UP000189670">
    <property type="component" value="Unassembled WGS sequence"/>
</dbReference>
<dbReference type="PANTHER" id="PTHR30511:SF0">
    <property type="entry name" value="ALANINE RACEMASE, CATABOLIC-RELATED"/>
    <property type="match status" value="1"/>
</dbReference>
<comment type="function">
    <text evidence="5">Catalyzes the interconversion of L-alanine and D-alanine. May also act on other amino acids.</text>
</comment>
<dbReference type="EC" id="5.1.1.1" evidence="5"/>
<dbReference type="FunFam" id="3.20.20.10:FF:000002">
    <property type="entry name" value="Alanine racemase"/>
    <property type="match status" value="1"/>
</dbReference>
<feature type="binding site" evidence="5 7">
    <location>
        <position position="305"/>
    </location>
    <ligand>
        <name>substrate</name>
    </ligand>
</feature>
<comment type="cofactor">
    <cofactor evidence="2 5 6">
        <name>pyridoxal 5'-phosphate</name>
        <dbReference type="ChEBI" id="CHEBI:597326"/>
    </cofactor>
</comment>
<protein>
    <recommendedName>
        <fullName evidence="5">Alanine racemase</fullName>
        <ecNumber evidence="5">5.1.1.1</ecNumber>
    </recommendedName>
</protein>
<evidence type="ECO:0000256" key="2">
    <source>
        <dbReference type="ARBA" id="ARBA00001933"/>
    </source>
</evidence>
<feature type="binding site" evidence="5 7">
    <location>
        <position position="133"/>
    </location>
    <ligand>
        <name>substrate</name>
    </ligand>
</feature>
<feature type="active site" description="Proton acceptor; specific for D-alanine" evidence="5">
    <location>
        <position position="35"/>
    </location>
</feature>
<reference evidence="10" key="1">
    <citation type="submission" date="2012-11" db="EMBL/GenBank/DDBJ databases">
        <authorList>
            <person name="Lucero-Rivera Y.E."/>
            <person name="Tovar-Ramirez D."/>
        </authorList>
    </citation>
    <scope>NUCLEOTIDE SEQUENCE [LARGE SCALE GENOMIC DNA]</scope>
    <source>
        <strain evidence="10">Araruama</strain>
    </source>
</reference>
<accession>A0A1V1PEK5</accession>
<dbReference type="HAMAP" id="MF_01201">
    <property type="entry name" value="Ala_racemase"/>
    <property type="match status" value="1"/>
</dbReference>
<proteinExistence type="inferred from homology"/>
<dbReference type="SUPFAM" id="SSF50621">
    <property type="entry name" value="Alanine racemase C-terminal domain-like"/>
    <property type="match status" value="1"/>
</dbReference>
<gene>
    <name evidence="9" type="ORF">OMM_01129</name>
</gene>
<dbReference type="GO" id="GO:0008784">
    <property type="term" value="F:alanine racemase activity"/>
    <property type="evidence" value="ECO:0007669"/>
    <property type="project" value="UniProtKB-UniRule"/>
</dbReference>
<dbReference type="InterPro" id="IPR001608">
    <property type="entry name" value="Ala_racemase_N"/>
</dbReference>
<organism evidence="9 10">
    <name type="scientific">Candidatus Magnetoglobus multicellularis str. Araruama</name>
    <dbReference type="NCBI Taxonomy" id="890399"/>
    <lineage>
        <taxon>Bacteria</taxon>
        <taxon>Pseudomonadati</taxon>
        <taxon>Thermodesulfobacteriota</taxon>
        <taxon>Desulfobacteria</taxon>
        <taxon>Desulfobacterales</taxon>
        <taxon>Desulfobacteraceae</taxon>
        <taxon>Candidatus Magnetoglobus</taxon>
    </lineage>
</organism>
<dbReference type="InterPro" id="IPR000821">
    <property type="entry name" value="Ala_racemase"/>
</dbReference>
<comment type="catalytic activity">
    <reaction evidence="1 5">
        <text>L-alanine = D-alanine</text>
        <dbReference type="Rhea" id="RHEA:20249"/>
        <dbReference type="ChEBI" id="CHEBI:57416"/>
        <dbReference type="ChEBI" id="CHEBI:57972"/>
        <dbReference type="EC" id="5.1.1.1"/>
    </reaction>
</comment>
<dbReference type="CDD" id="cd00430">
    <property type="entry name" value="PLPDE_III_AR"/>
    <property type="match status" value="1"/>
</dbReference>
<evidence type="ECO:0000256" key="6">
    <source>
        <dbReference type="PIRSR" id="PIRSR600821-50"/>
    </source>
</evidence>
<evidence type="ECO:0000256" key="7">
    <source>
        <dbReference type="PIRSR" id="PIRSR600821-52"/>
    </source>
</evidence>
<dbReference type="UniPathway" id="UPA00042">
    <property type="reaction ID" value="UER00497"/>
</dbReference>
<dbReference type="GO" id="GO:0030632">
    <property type="term" value="P:D-alanine biosynthetic process"/>
    <property type="evidence" value="ECO:0007669"/>
    <property type="project" value="UniProtKB-UniRule"/>
</dbReference>
<dbReference type="GO" id="GO:0030170">
    <property type="term" value="F:pyridoxal phosphate binding"/>
    <property type="evidence" value="ECO:0007669"/>
    <property type="project" value="UniProtKB-UniRule"/>
</dbReference>
<dbReference type="PRINTS" id="PR00992">
    <property type="entry name" value="ALARACEMASE"/>
</dbReference>
<evidence type="ECO:0000256" key="3">
    <source>
        <dbReference type="ARBA" id="ARBA00022898"/>
    </source>
</evidence>
<keyword evidence="4 5" id="KW-0413">Isomerase</keyword>
<dbReference type="GO" id="GO:0005829">
    <property type="term" value="C:cytosol"/>
    <property type="evidence" value="ECO:0007669"/>
    <property type="project" value="TreeGrafter"/>
</dbReference>
<dbReference type="Pfam" id="PF01168">
    <property type="entry name" value="Ala_racemase_N"/>
    <property type="match status" value="1"/>
</dbReference>
<dbReference type="AlphaFoldDB" id="A0A1V1PEK5"/>
<dbReference type="PANTHER" id="PTHR30511">
    <property type="entry name" value="ALANINE RACEMASE"/>
    <property type="match status" value="1"/>
</dbReference>
<dbReference type="NCBIfam" id="TIGR00492">
    <property type="entry name" value="alr"/>
    <property type="match status" value="1"/>
</dbReference>
<evidence type="ECO:0000313" key="9">
    <source>
        <dbReference type="EMBL" id="ETR73218.1"/>
    </source>
</evidence>
<feature type="domain" description="Alanine racemase C-terminal" evidence="8">
    <location>
        <begin position="236"/>
        <end position="364"/>
    </location>
</feature>
<comment type="similarity">
    <text evidence="5">Belongs to the alanine racemase family.</text>
</comment>
<evidence type="ECO:0000313" key="10">
    <source>
        <dbReference type="Proteomes" id="UP000189670"/>
    </source>
</evidence>
<dbReference type="SUPFAM" id="SSF51419">
    <property type="entry name" value="PLP-binding barrel"/>
    <property type="match status" value="1"/>
</dbReference>